<dbReference type="GO" id="GO:0005525">
    <property type="term" value="F:GTP binding"/>
    <property type="evidence" value="ECO:0007669"/>
    <property type="project" value="UniProtKB-KW"/>
</dbReference>
<keyword evidence="13" id="KW-0342">GTP-binding</keyword>
<evidence type="ECO:0000256" key="3">
    <source>
        <dbReference type="ARBA" id="ARBA00022528"/>
    </source>
</evidence>
<comment type="cofactor">
    <cofactor evidence="1">
        <name>Mg(2+)</name>
        <dbReference type="ChEBI" id="CHEBI:18420"/>
    </cofactor>
</comment>
<feature type="compositionally biased region" description="Low complexity" evidence="17">
    <location>
        <begin position="1129"/>
        <end position="1143"/>
    </location>
</feature>
<dbReference type="EMBL" id="OZ075119">
    <property type="protein sequence ID" value="CAL5097002.1"/>
    <property type="molecule type" value="Genomic_DNA"/>
</dbReference>
<dbReference type="Gene3D" id="3.40.50.300">
    <property type="entry name" value="P-loop containing nucleotide triphosphate hydrolases"/>
    <property type="match status" value="1"/>
</dbReference>
<keyword evidence="9" id="KW-1002">Plastid outer membrane</keyword>
<evidence type="ECO:0000256" key="15">
    <source>
        <dbReference type="ARBA" id="ARBA00023766"/>
    </source>
</evidence>
<evidence type="ECO:0000256" key="14">
    <source>
        <dbReference type="ARBA" id="ARBA00023136"/>
    </source>
</evidence>
<feature type="region of interest" description="Disordered" evidence="17">
    <location>
        <begin position="371"/>
        <end position="392"/>
    </location>
</feature>
<dbReference type="GO" id="GO:0046872">
    <property type="term" value="F:metal ion binding"/>
    <property type="evidence" value="ECO:0007669"/>
    <property type="project" value="UniProtKB-KW"/>
</dbReference>
<dbReference type="Proteomes" id="UP001497457">
    <property type="component" value="Chromosome 9rd"/>
</dbReference>
<feature type="compositionally biased region" description="Acidic residues" evidence="17">
    <location>
        <begin position="842"/>
        <end position="858"/>
    </location>
</feature>
<dbReference type="InterPro" id="IPR006703">
    <property type="entry name" value="G_AIG1"/>
</dbReference>
<evidence type="ECO:0000313" key="19">
    <source>
        <dbReference type="EMBL" id="CAL5097002.1"/>
    </source>
</evidence>
<keyword evidence="11" id="KW-0653">Protein transport</keyword>
<keyword evidence="10" id="KW-0460">Magnesium</keyword>
<evidence type="ECO:0000256" key="4">
    <source>
        <dbReference type="ARBA" id="ARBA00022640"/>
    </source>
</evidence>
<keyword evidence="20" id="KW-1185">Reference proteome</keyword>
<dbReference type="Pfam" id="PF04548">
    <property type="entry name" value="AIG1"/>
    <property type="match status" value="1"/>
</dbReference>
<feature type="region of interest" description="Disordered" evidence="17">
    <location>
        <begin position="1122"/>
        <end position="1143"/>
    </location>
</feature>
<gene>
    <name evidence="19" type="ORF">URODEC1_LOCUS117402</name>
</gene>
<sequence>MVEDIGFEKPTVIENVTIEVQDTDIENPMEVENVVASSVDGILSRELAPKLSKKNSNIEETEDAENDEAEGDRGGDDDEVLEEDAKGGSLGEVDAVKDYGGMELVEQDVEGVISVVEPTLVQTLEPKSENNVLGDENIMASPDASEGGEKGELKREREEEVDAMVEANVAYKMIAVAKTIVDEEEKHELESEKGEVLDYGGGDGGKLGEDKEVKFSAISDKVALFAKVSGELDYEKEANSDIVVVRGEEAQKESIEKYVYIEDVAAKAGTMVVRDGSINEVDPSSQEGVIEDSSEKDQNVEGQANASKAMEDVRVEKPLYVEVATKIENIGVKNLIEIENVAIAVEDVDVEKQMEVENVVASSADGIISRDLATESSKENNDVEEAENDTEVVDHEEEVLNDNIIETMTNVTDADNDEVEGDGEGDDARVVEEAEEDAKDKSFEEKSMKDVGGTEPTIHDKELDISMVELVSVLLVESKLEHGEFGEEEDAMASPDAAEDEDKDELEEEENVGVMVGTKVVHKVADDEKLEPEGEKDNKVGHGGVDSDELGKKKEVEVFAISVDTAKQEDRVVPFVEGSGELDYDKIASDDIVPMEDEKVVEELIEKDVDVEDETVKPEPVREASTMVVHDGSVEVADSTSVNRVLKNSTEKEQNAEGQETVSKVLEDASVQMMLEVENIAIRVEDIGIEKSTKVEHIIVEVEVVDVKKSMEDGNVAPSCDDAILSRELAPKSNKEKNDGEKTQVASEVTDHGEETDDDGLIEALKNVIDTENDKTKCDRGGDYYREVQDVEEGTKDWSLDAAEDLKDDDENKSMVQDVEVAISVVEPPLALVAESHSENSELGEEDATMTSLDDLEGDDKSEFCEEHEEKEVGDVVEVKIVYKLEDDAKVTTVEQEKSELEAGKGDKVGYGGGDISELSKEKEANVSIEAAETEVKVALILRDKGVSSYKRERSDYTMVVGGEEASKESIGKDVAIEDEAAKPKPASDASIEVVHDGNVMEFDLASADSVLEDSPDKEQNAEGMATASEVMEDIGVKKLLGNENIIDPVEGINVENPIKVENVVVSSVDGILFQDLAPKSSTENNDAGEMEVATEVVDHANEINGDIRIKALMDNENGVGNEADYGANSNTSGSSYSNTTFSSQDDSRILIMDRPATLGSSSSSLLLTPPHQTAQSKILNTSELGLTDDQIEEMNEEDKMLHDKVELIRVKFLRLVYRLGATLEETIAAKVMYRLSLAEGIIHGWQTNRAFNFDNSQKKALILETEGKEDLNFSCNILVLGKTGVGKSATINSIFGEEKLKIDAFSSATTSVQEIVGDVHGVKIRIIDTPGLLPNIMDQTSNRKILVAVKKYTKKCPPDIVLYVDRLDCLSRDLNDLPLLKTITDTLGSSIWFNAIVALTHSASPPEGLNGTPMPYEVLMAQSSHIIQQSIRQATRDMSLMNPVTLVENHPSCRQNSESQKVHPNDQSWRHQMLLLCYSAKILSEANSLLMLQDPNPKKLFGCHFHSLPLHFLLSSLLQSRGDIAVENDQDPPPKNVSVPLSDMTLPSSFDCDNPTYRYRFVETTSTVLARPILDAHGWDHDCGYDGISMEDTLAILNRFLGNVEVQVTKNKKEFNIHLDSSIAAQHGENASSLAGFDIHTVGQKLAYILRGETKIKNIKNKTTGGFSVTFLGDIVATGLKVEDQLSLGRMLSLVASIGAMRAQGDTAYGANLEARLKDKDYPIGQSLSTLGISLMKWHQNLALGANLQSQFSIGRDSKMALRLGLNNKLSGHITVKTSTSEQIQIALLGLVPVAASIYRSFRPREP</sequence>
<dbReference type="InterPro" id="IPR024283">
    <property type="entry name" value="TOC159_MAD"/>
</dbReference>
<keyword evidence="6" id="KW-0479">Metal-binding</keyword>
<evidence type="ECO:0000256" key="8">
    <source>
        <dbReference type="ARBA" id="ARBA00022801"/>
    </source>
</evidence>
<proteinExistence type="inferred from homology"/>
<evidence type="ECO:0000256" key="2">
    <source>
        <dbReference type="ARBA" id="ARBA00022448"/>
    </source>
</evidence>
<feature type="region of interest" description="Disordered" evidence="17">
    <location>
        <begin position="836"/>
        <end position="869"/>
    </location>
</feature>
<keyword evidence="3" id="KW-0150">Chloroplast</keyword>
<keyword evidence="4" id="KW-0934">Plastid</keyword>
<evidence type="ECO:0000256" key="16">
    <source>
        <dbReference type="ARBA" id="ARBA00023775"/>
    </source>
</evidence>
<feature type="compositionally biased region" description="Acidic residues" evidence="17">
    <location>
        <begin position="382"/>
        <end position="392"/>
    </location>
</feature>
<keyword evidence="8" id="KW-0378">Hydrolase</keyword>
<dbReference type="Pfam" id="PF11886">
    <property type="entry name" value="TOC159_MAD"/>
    <property type="match status" value="1"/>
</dbReference>
<evidence type="ECO:0000256" key="13">
    <source>
        <dbReference type="ARBA" id="ARBA00023134"/>
    </source>
</evidence>
<feature type="region of interest" description="Disordered" evidence="17">
    <location>
        <begin position="278"/>
        <end position="307"/>
    </location>
</feature>
<keyword evidence="7" id="KW-0547">Nucleotide-binding</keyword>
<keyword evidence="5" id="KW-0812">Transmembrane</keyword>
<feature type="compositionally biased region" description="Basic and acidic residues" evidence="17">
    <location>
        <begin position="729"/>
        <end position="742"/>
    </location>
</feature>
<protein>
    <recommendedName>
        <fullName evidence="18">AIG1-type G domain-containing protein</fullName>
    </recommendedName>
</protein>
<comment type="similarity">
    <text evidence="16">Belongs to the TRAFAC class TrmE-Era-EngA-EngB-Septin-like GTPase superfamily. AIG1/Toc34/Toc159-like paraseptin GTPase family. TOC159 subfamily.</text>
</comment>
<feature type="compositionally biased region" description="Basic and acidic residues" evidence="17">
    <location>
        <begin position="147"/>
        <end position="158"/>
    </location>
</feature>
<dbReference type="SUPFAM" id="SSF52540">
    <property type="entry name" value="P-loop containing nucleoside triphosphate hydrolases"/>
    <property type="match status" value="1"/>
</dbReference>
<name>A0ABC9GPE5_9POAL</name>
<dbReference type="CDD" id="cd01853">
    <property type="entry name" value="Toc34_like"/>
    <property type="match status" value="1"/>
</dbReference>
<keyword evidence="12" id="KW-1133">Transmembrane helix</keyword>
<evidence type="ECO:0000256" key="6">
    <source>
        <dbReference type="ARBA" id="ARBA00022723"/>
    </source>
</evidence>
<accession>A0ABC9GPE5</accession>
<evidence type="ECO:0000256" key="5">
    <source>
        <dbReference type="ARBA" id="ARBA00022692"/>
    </source>
</evidence>
<dbReference type="FunFam" id="3.40.50.300:FF:000413">
    <property type="entry name" value="Translocase of chloroplast 120, chloroplastic"/>
    <property type="match status" value="1"/>
</dbReference>
<evidence type="ECO:0000256" key="17">
    <source>
        <dbReference type="SAM" id="MobiDB-lite"/>
    </source>
</evidence>
<evidence type="ECO:0000256" key="1">
    <source>
        <dbReference type="ARBA" id="ARBA00001946"/>
    </source>
</evidence>
<evidence type="ECO:0000256" key="9">
    <source>
        <dbReference type="ARBA" id="ARBA00022805"/>
    </source>
</evidence>
<feature type="compositionally biased region" description="Basic and acidic residues" evidence="17">
    <location>
        <begin position="372"/>
        <end position="381"/>
    </location>
</feature>
<feature type="compositionally biased region" description="Basic and acidic residues" evidence="17">
    <location>
        <begin position="859"/>
        <end position="869"/>
    </location>
</feature>
<dbReference type="InterPro" id="IPR045058">
    <property type="entry name" value="GIMA/IAN/Toc"/>
</dbReference>
<evidence type="ECO:0000256" key="10">
    <source>
        <dbReference type="ARBA" id="ARBA00022842"/>
    </source>
</evidence>
<feature type="compositionally biased region" description="Basic and acidic residues" evidence="17">
    <location>
        <begin position="432"/>
        <end position="449"/>
    </location>
</feature>
<dbReference type="PROSITE" id="PS51720">
    <property type="entry name" value="G_AIG1"/>
    <property type="match status" value="1"/>
</dbReference>
<feature type="region of interest" description="Disordered" evidence="17">
    <location>
        <begin position="729"/>
        <end position="756"/>
    </location>
</feature>
<evidence type="ECO:0000256" key="11">
    <source>
        <dbReference type="ARBA" id="ARBA00022927"/>
    </source>
</evidence>
<dbReference type="PANTHER" id="PTHR10903:SF120">
    <property type="entry name" value="TRANSLOCASE OF CHLOROPLAST 159, CHLOROPLASTIC"/>
    <property type="match status" value="1"/>
</dbReference>
<feature type="compositionally biased region" description="Basic and acidic residues" evidence="17">
    <location>
        <begin position="523"/>
        <end position="540"/>
    </location>
</feature>
<dbReference type="GO" id="GO:0015031">
    <property type="term" value="P:protein transport"/>
    <property type="evidence" value="ECO:0007669"/>
    <property type="project" value="UniProtKB-KW"/>
</dbReference>
<dbReference type="GO" id="GO:0016787">
    <property type="term" value="F:hydrolase activity"/>
    <property type="evidence" value="ECO:0007669"/>
    <property type="project" value="UniProtKB-KW"/>
</dbReference>
<feature type="compositionally biased region" description="Acidic residues" evidence="17">
    <location>
        <begin position="59"/>
        <end position="82"/>
    </location>
</feature>
<dbReference type="InterPro" id="IPR027417">
    <property type="entry name" value="P-loop_NTPase"/>
</dbReference>
<evidence type="ECO:0000259" key="18">
    <source>
        <dbReference type="PROSITE" id="PS51720"/>
    </source>
</evidence>
<reference evidence="19 20" key="2">
    <citation type="submission" date="2024-10" db="EMBL/GenBank/DDBJ databases">
        <authorList>
            <person name="Ryan C."/>
        </authorList>
    </citation>
    <scope>NUCLEOTIDE SEQUENCE [LARGE SCALE GENOMIC DNA]</scope>
</reference>
<evidence type="ECO:0000256" key="12">
    <source>
        <dbReference type="ARBA" id="ARBA00022989"/>
    </source>
</evidence>
<feature type="region of interest" description="Disordered" evidence="17">
    <location>
        <begin position="432"/>
        <end position="460"/>
    </location>
</feature>
<evidence type="ECO:0000313" key="20">
    <source>
        <dbReference type="Proteomes" id="UP001497457"/>
    </source>
</evidence>
<keyword evidence="14" id="KW-0472">Membrane</keyword>
<feature type="region of interest" description="Disordered" evidence="17">
    <location>
        <begin position="133"/>
        <end position="158"/>
    </location>
</feature>
<dbReference type="PANTHER" id="PTHR10903">
    <property type="entry name" value="GTPASE, IMAP FAMILY MEMBER-RELATED"/>
    <property type="match status" value="1"/>
</dbReference>
<keyword evidence="2" id="KW-0813">Transport</keyword>
<reference evidence="20" key="1">
    <citation type="submission" date="2024-06" db="EMBL/GenBank/DDBJ databases">
        <authorList>
            <person name="Ryan C."/>
        </authorList>
    </citation>
    <scope>NUCLEOTIDE SEQUENCE [LARGE SCALE GENOMIC DNA]</scope>
</reference>
<evidence type="ECO:0000256" key="7">
    <source>
        <dbReference type="ARBA" id="ARBA00022741"/>
    </source>
</evidence>
<dbReference type="GO" id="GO:0009707">
    <property type="term" value="C:chloroplast outer membrane"/>
    <property type="evidence" value="ECO:0007669"/>
    <property type="project" value="UniProtKB-SubCell"/>
</dbReference>
<feature type="region of interest" description="Disordered" evidence="17">
    <location>
        <begin position="482"/>
        <end position="548"/>
    </location>
</feature>
<organism evidence="19 20">
    <name type="scientific">Urochloa decumbens</name>
    <dbReference type="NCBI Taxonomy" id="240449"/>
    <lineage>
        <taxon>Eukaryota</taxon>
        <taxon>Viridiplantae</taxon>
        <taxon>Streptophyta</taxon>
        <taxon>Embryophyta</taxon>
        <taxon>Tracheophyta</taxon>
        <taxon>Spermatophyta</taxon>
        <taxon>Magnoliopsida</taxon>
        <taxon>Liliopsida</taxon>
        <taxon>Poales</taxon>
        <taxon>Poaceae</taxon>
        <taxon>PACMAD clade</taxon>
        <taxon>Panicoideae</taxon>
        <taxon>Panicodae</taxon>
        <taxon>Paniceae</taxon>
        <taxon>Melinidinae</taxon>
        <taxon>Urochloa</taxon>
    </lineage>
</organism>
<feature type="domain" description="AIG1-type G" evidence="18">
    <location>
        <begin position="1273"/>
        <end position="1501"/>
    </location>
</feature>
<comment type="subcellular location">
    <subcellularLocation>
        <location evidence="15">Plastid</location>
        <location evidence="15">Chloroplast outer membrane</location>
        <topology evidence="15">Single-pass membrane protein</topology>
    </subcellularLocation>
</comment>
<feature type="region of interest" description="Disordered" evidence="17">
    <location>
        <begin position="49"/>
        <end position="94"/>
    </location>
</feature>
<feature type="compositionally biased region" description="Acidic residues" evidence="17">
    <location>
        <begin position="486"/>
        <end position="511"/>
    </location>
</feature>